<reference evidence="1" key="1">
    <citation type="submission" date="2021-01" db="EMBL/GenBank/DDBJ databases">
        <title>Phytophthora aleatoria, a newly-described species from Pinus radiata is distinct from Phytophthora cactorum isolates based on comparative genomics.</title>
        <authorList>
            <person name="Mcdougal R."/>
            <person name="Panda P."/>
            <person name="Williams N."/>
            <person name="Studholme D.J."/>
        </authorList>
    </citation>
    <scope>NUCLEOTIDE SEQUENCE</scope>
    <source>
        <strain evidence="1">NZFS 3830</strain>
    </source>
</reference>
<name>A0A8T1U425_9STRA</name>
<accession>A0A8T1U425</accession>
<proteinExistence type="predicted"/>
<organism evidence="1 2">
    <name type="scientific">Phytophthora cactorum</name>
    <dbReference type="NCBI Taxonomy" id="29920"/>
    <lineage>
        <taxon>Eukaryota</taxon>
        <taxon>Sar</taxon>
        <taxon>Stramenopiles</taxon>
        <taxon>Oomycota</taxon>
        <taxon>Peronosporomycetes</taxon>
        <taxon>Peronosporales</taxon>
        <taxon>Peronosporaceae</taxon>
        <taxon>Phytophthora</taxon>
    </lineage>
</organism>
<evidence type="ECO:0000313" key="1">
    <source>
        <dbReference type="EMBL" id="KAG6953472.1"/>
    </source>
</evidence>
<dbReference type="EMBL" id="JAENGZ010000823">
    <property type="protein sequence ID" value="KAG6953472.1"/>
    <property type="molecule type" value="Genomic_DNA"/>
</dbReference>
<dbReference type="Proteomes" id="UP000688947">
    <property type="component" value="Unassembled WGS sequence"/>
</dbReference>
<gene>
    <name evidence="1" type="ORF">JG687_00012379</name>
</gene>
<evidence type="ECO:0000313" key="2">
    <source>
        <dbReference type="Proteomes" id="UP000688947"/>
    </source>
</evidence>
<protein>
    <submittedName>
        <fullName evidence="1">Uncharacterized protein</fullName>
    </submittedName>
</protein>
<comment type="caution">
    <text evidence="1">The sequence shown here is derived from an EMBL/GenBank/DDBJ whole genome shotgun (WGS) entry which is preliminary data.</text>
</comment>
<sequence length="50" mass="5778">MEAMQQLYDRSRGALDSKAIYHIAEAAELPMLKWLYEGRRDIVLADEVLP</sequence>
<dbReference type="AlphaFoldDB" id="A0A8T1U425"/>